<evidence type="ECO:0000313" key="4">
    <source>
        <dbReference type="Proteomes" id="UP001642520"/>
    </source>
</evidence>
<dbReference type="Proteomes" id="UP001642520">
    <property type="component" value="Unassembled WGS sequence"/>
</dbReference>
<feature type="region of interest" description="Disordered" evidence="1">
    <location>
        <begin position="1"/>
        <end position="51"/>
    </location>
</feature>
<proteinExistence type="predicted"/>
<feature type="compositionally biased region" description="Basic and acidic residues" evidence="1">
    <location>
        <begin position="1"/>
        <end position="26"/>
    </location>
</feature>
<comment type="caution">
    <text evidence="3">The sequence shown here is derived from an EMBL/GenBank/DDBJ whole genome shotgun (WGS) entry which is preliminary data.</text>
</comment>
<dbReference type="PANTHER" id="PTHR46532">
    <property type="entry name" value="MALE FERTILITY FACTOR KL5"/>
    <property type="match status" value="1"/>
</dbReference>
<reference evidence="3 4" key="1">
    <citation type="submission" date="2024-08" db="EMBL/GenBank/DDBJ databases">
        <authorList>
            <person name="Will J Nash"/>
            <person name="Angela Man"/>
            <person name="Seanna McTaggart"/>
            <person name="Kendall Baker"/>
            <person name="Tom Barker"/>
            <person name="Leah Catchpole"/>
            <person name="Alex Durrant"/>
            <person name="Karim Gharbi"/>
            <person name="Naomi Irish"/>
            <person name="Gemy Kaithakottil"/>
            <person name="Debby Ku"/>
            <person name="Aaliyah Providence"/>
            <person name="Felix Shaw"/>
            <person name="David Swarbreck"/>
            <person name="Chris Watkins"/>
            <person name="Ann M. McCartney"/>
            <person name="Giulio Formenti"/>
            <person name="Alice Mouton"/>
            <person name="Noel Vella"/>
            <person name="Bjorn M von Reumont"/>
            <person name="Adriana Vella"/>
            <person name="Wilfried Haerty"/>
        </authorList>
    </citation>
    <scope>NUCLEOTIDE SEQUENCE [LARGE SCALE GENOMIC DNA]</scope>
</reference>
<gene>
    <name evidence="3" type="ORF">XYLVIOL_LOCUS2175</name>
</gene>
<accession>A0ABP1N659</accession>
<dbReference type="EMBL" id="CAXAJV020001287">
    <property type="protein sequence ID" value="CAL7936455.1"/>
    <property type="molecule type" value="Genomic_DNA"/>
</dbReference>
<keyword evidence="4" id="KW-1185">Reference proteome</keyword>
<dbReference type="InterPro" id="IPR013594">
    <property type="entry name" value="Dynein_heavy_tail"/>
</dbReference>
<name>A0ABP1N659_XYLVO</name>
<feature type="domain" description="Dynein heavy chain tail" evidence="2">
    <location>
        <begin position="322"/>
        <end position="577"/>
    </location>
</feature>
<organism evidence="3 4">
    <name type="scientific">Xylocopa violacea</name>
    <name type="common">Violet carpenter bee</name>
    <name type="synonym">Apis violacea</name>
    <dbReference type="NCBI Taxonomy" id="135666"/>
    <lineage>
        <taxon>Eukaryota</taxon>
        <taxon>Metazoa</taxon>
        <taxon>Ecdysozoa</taxon>
        <taxon>Arthropoda</taxon>
        <taxon>Hexapoda</taxon>
        <taxon>Insecta</taxon>
        <taxon>Pterygota</taxon>
        <taxon>Neoptera</taxon>
        <taxon>Endopterygota</taxon>
        <taxon>Hymenoptera</taxon>
        <taxon>Apocrita</taxon>
        <taxon>Aculeata</taxon>
        <taxon>Apoidea</taxon>
        <taxon>Anthophila</taxon>
        <taxon>Apidae</taxon>
        <taxon>Xylocopa</taxon>
        <taxon>Xylocopa</taxon>
    </lineage>
</organism>
<evidence type="ECO:0000259" key="2">
    <source>
        <dbReference type="Pfam" id="PF08385"/>
    </source>
</evidence>
<sequence>MSGKKESRSEILKKSDKMVDSHREFLDMDTDEEDFGRQESPEVEEELPVEPEKPVFSEEDLITLVNYVKNLTIHSHNEMIWNESCDRTIEEYFKNPSYTVLIIFLEGNQLNAMLGIPTCPFKGFTYFLRSPWQVYTPENFLNTVSFGSINDNVKSNVLKFMENIYAPIVLHSDEYASFLRNDVFLNLHEFIVSLTEEIYKPMDLTTLYVPKERLLRTLSKVSDKNNYFLLGENQTTILSEEDEGIRKLVGRLEKVVWFWIRQIRRETTVSIRKKIDNIQDEVNYWNAKHSNLNHLHAQLLNPEVRLIINILKDLHSPCAKDTENSITEALLLILFIWAESPFYSTTNNMEILCQALSSHIMHQCQEYIKLDVALENNPELGIQMLEKSIRCCDIYETSYDNIMTNVTSCIDPNKKWDVNRQEVFNKIDTFKQRCYDVIEICKALIVFGRSDKMRLIGGPKGIECEAYWREIESLFSKSLNQIIMARDIIFDITKFTWLRKIREFRYTVLQVENMAVILINDIFESVKNVEEGVEAIYALQKFKNWESLQKILRNKWIQVWKIFSNEIEQCYISVINQPKEKINVTVNLQCISRYLKYQYSIIMNALYWIGDSDLEKCVLQQYEHVLDVIDEGKKDV</sequence>
<dbReference type="InterPro" id="IPR026983">
    <property type="entry name" value="DHC"/>
</dbReference>
<dbReference type="Pfam" id="PF08385">
    <property type="entry name" value="DHC_N1"/>
    <property type="match status" value="1"/>
</dbReference>
<dbReference type="PANTHER" id="PTHR46532:SF11">
    <property type="entry name" value="DYNEIN AXONEMAL HEAVY CHAIN 12"/>
    <property type="match status" value="1"/>
</dbReference>
<evidence type="ECO:0000313" key="3">
    <source>
        <dbReference type="EMBL" id="CAL7936455.1"/>
    </source>
</evidence>
<evidence type="ECO:0000256" key="1">
    <source>
        <dbReference type="SAM" id="MobiDB-lite"/>
    </source>
</evidence>
<protein>
    <recommendedName>
        <fullName evidence="2">Dynein heavy chain tail domain-containing protein</fullName>
    </recommendedName>
</protein>